<sequence>MSRTVFFNRDDAHRVISVIGRLRLLQPTSEEPLPIAPITYPNPHSPTRSTSHRSPQVPTIQALAGTTHNTSAIGGFHCEPCGRSYSKTSWSLHLTTLKHRRNTIRNEMQAQSSGAPQPQPLIQRSLVTQEKPIMPKTPPPTEVYHFGRYQQGPVPSFFATPSSNCSGSSTSTKAPDESRPAKRRAVEKISGATGVSYGSIWILAPNNDILDGSTVVHLPEVPCTGKGKRKALEPSYHDTQWASAVANTMQAQPRQNSYTSTGNVANIAPQPSLYIQSGHAAFTTPVPIPTTVGKSESAMPLFQPIIAGPLTLSHSSAFLQEYDSLAWGTIAKSLVAPQEQEVTLNHPVQSTNRFPSTISVGTTTQKPYAIVSKKWDEEKPDDRLQGTSATATIAQTNRTPVTGPSVIIAAEDFIIPGFAGESSVPHNPVDTEPEDASEDLSLWGSPIVSLGTVATN</sequence>
<keyword evidence="3" id="KW-1185">Reference proteome</keyword>
<feature type="compositionally biased region" description="Low complexity" evidence="1">
    <location>
        <begin position="160"/>
        <end position="172"/>
    </location>
</feature>
<reference evidence="2" key="1">
    <citation type="submission" date="2021-02" db="EMBL/GenBank/DDBJ databases">
        <authorList>
            <person name="Nieuwenhuis M."/>
            <person name="Van De Peppel L.J.J."/>
        </authorList>
    </citation>
    <scope>NUCLEOTIDE SEQUENCE</scope>
    <source>
        <strain evidence="2">D49</strain>
    </source>
</reference>
<dbReference type="Proteomes" id="UP000717328">
    <property type="component" value="Unassembled WGS sequence"/>
</dbReference>
<proteinExistence type="predicted"/>
<gene>
    <name evidence="2" type="ORF">H0H81_003325</name>
</gene>
<feature type="compositionally biased region" description="Polar residues" evidence="1">
    <location>
        <begin position="45"/>
        <end position="55"/>
    </location>
</feature>
<name>A0A9P7FWT5_9AGAR</name>
<feature type="region of interest" description="Disordered" evidence="1">
    <location>
        <begin position="34"/>
        <end position="55"/>
    </location>
</feature>
<organism evidence="2 3">
    <name type="scientific">Sphagnurus paluster</name>
    <dbReference type="NCBI Taxonomy" id="117069"/>
    <lineage>
        <taxon>Eukaryota</taxon>
        <taxon>Fungi</taxon>
        <taxon>Dikarya</taxon>
        <taxon>Basidiomycota</taxon>
        <taxon>Agaricomycotina</taxon>
        <taxon>Agaricomycetes</taxon>
        <taxon>Agaricomycetidae</taxon>
        <taxon>Agaricales</taxon>
        <taxon>Tricholomatineae</taxon>
        <taxon>Lyophyllaceae</taxon>
        <taxon>Sphagnurus</taxon>
    </lineage>
</organism>
<feature type="compositionally biased region" description="Basic and acidic residues" evidence="1">
    <location>
        <begin position="174"/>
        <end position="183"/>
    </location>
</feature>
<accession>A0A9P7FWT5</accession>
<comment type="caution">
    <text evidence="2">The sequence shown here is derived from an EMBL/GenBank/DDBJ whole genome shotgun (WGS) entry which is preliminary data.</text>
</comment>
<dbReference type="AlphaFoldDB" id="A0A9P7FWT5"/>
<protein>
    <submittedName>
        <fullName evidence="2">Uncharacterized protein</fullName>
    </submittedName>
</protein>
<feature type="region of interest" description="Disordered" evidence="1">
    <location>
        <begin position="159"/>
        <end position="183"/>
    </location>
</feature>
<evidence type="ECO:0000313" key="2">
    <source>
        <dbReference type="EMBL" id="KAG5637758.1"/>
    </source>
</evidence>
<evidence type="ECO:0000313" key="3">
    <source>
        <dbReference type="Proteomes" id="UP000717328"/>
    </source>
</evidence>
<reference evidence="2" key="2">
    <citation type="submission" date="2021-10" db="EMBL/GenBank/DDBJ databases">
        <title>Phylogenomics reveals ancestral predisposition of the termite-cultivated fungus Termitomyces towards a domesticated lifestyle.</title>
        <authorList>
            <person name="Auxier B."/>
            <person name="Grum-Grzhimaylo A."/>
            <person name="Cardenas M.E."/>
            <person name="Lodge J.D."/>
            <person name="Laessoe T."/>
            <person name="Pedersen O."/>
            <person name="Smith M.E."/>
            <person name="Kuyper T.W."/>
            <person name="Franco-Molano E.A."/>
            <person name="Baroni T.J."/>
            <person name="Aanen D.K."/>
        </authorList>
    </citation>
    <scope>NUCLEOTIDE SEQUENCE</scope>
    <source>
        <strain evidence="2">D49</strain>
    </source>
</reference>
<evidence type="ECO:0000256" key="1">
    <source>
        <dbReference type="SAM" id="MobiDB-lite"/>
    </source>
</evidence>
<dbReference type="EMBL" id="JABCKI010005805">
    <property type="protein sequence ID" value="KAG5637758.1"/>
    <property type="molecule type" value="Genomic_DNA"/>
</dbReference>